<evidence type="ECO:0000313" key="8">
    <source>
        <dbReference type="Proteomes" id="UP000548476"/>
    </source>
</evidence>
<dbReference type="InterPro" id="IPR000847">
    <property type="entry name" value="LysR_HTH_N"/>
</dbReference>
<dbReference type="CDD" id="cd08423">
    <property type="entry name" value="PBP2_LTTR_like_6"/>
    <property type="match status" value="1"/>
</dbReference>
<comment type="caution">
    <text evidence="7">The sequence shown here is derived from an EMBL/GenBank/DDBJ whole genome shotgun (WGS) entry which is preliminary data.</text>
</comment>
<keyword evidence="8" id="KW-1185">Reference proteome</keyword>
<keyword evidence="5" id="KW-0732">Signal</keyword>
<dbReference type="RefSeq" id="WP_184790423.1">
    <property type="nucleotide sequence ID" value="NZ_BONT01000054.1"/>
</dbReference>
<evidence type="ECO:0000256" key="5">
    <source>
        <dbReference type="SAM" id="SignalP"/>
    </source>
</evidence>
<evidence type="ECO:0000256" key="3">
    <source>
        <dbReference type="ARBA" id="ARBA00023125"/>
    </source>
</evidence>
<feature type="chain" id="PRO_5038357403" evidence="5">
    <location>
        <begin position="25"/>
        <end position="302"/>
    </location>
</feature>
<dbReference type="InterPro" id="IPR036388">
    <property type="entry name" value="WH-like_DNA-bd_sf"/>
</dbReference>
<feature type="domain" description="HTH lysR-type" evidence="6">
    <location>
        <begin position="2"/>
        <end position="59"/>
    </location>
</feature>
<evidence type="ECO:0000313" key="7">
    <source>
        <dbReference type="EMBL" id="MBB6037601.1"/>
    </source>
</evidence>
<dbReference type="Pfam" id="PF00126">
    <property type="entry name" value="HTH_1"/>
    <property type="match status" value="1"/>
</dbReference>
<dbReference type="EMBL" id="JACHGT010000013">
    <property type="protein sequence ID" value="MBB6037601.1"/>
    <property type="molecule type" value="Genomic_DNA"/>
</dbReference>
<dbReference type="GO" id="GO:0003677">
    <property type="term" value="F:DNA binding"/>
    <property type="evidence" value="ECO:0007669"/>
    <property type="project" value="UniProtKB-KW"/>
</dbReference>
<dbReference type="PANTHER" id="PTHR30346">
    <property type="entry name" value="TRANSCRIPTIONAL DUAL REGULATOR HCAR-RELATED"/>
    <property type="match status" value="1"/>
</dbReference>
<keyword evidence="3 7" id="KW-0238">DNA-binding</keyword>
<dbReference type="GO" id="GO:0003700">
    <property type="term" value="F:DNA-binding transcription factor activity"/>
    <property type="evidence" value="ECO:0007669"/>
    <property type="project" value="InterPro"/>
</dbReference>
<keyword evidence="4" id="KW-0804">Transcription</keyword>
<dbReference type="Proteomes" id="UP000548476">
    <property type="component" value="Unassembled WGS sequence"/>
</dbReference>
<keyword evidence="2" id="KW-0805">Transcription regulation</keyword>
<comment type="similarity">
    <text evidence="1">Belongs to the LysR transcriptional regulatory family.</text>
</comment>
<dbReference type="SUPFAM" id="SSF46785">
    <property type="entry name" value="Winged helix' DNA-binding domain"/>
    <property type="match status" value="1"/>
</dbReference>
<name>A0A841FJV3_9ACTN</name>
<evidence type="ECO:0000259" key="6">
    <source>
        <dbReference type="PROSITE" id="PS50931"/>
    </source>
</evidence>
<evidence type="ECO:0000256" key="1">
    <source>
        <dbReference type="ARBA" id="ARBA00009437"/>
    </source>
</evidence>
<sequence>MFDLARLRALHAVAVYGTVGAAAAALGYTPSAVSQQIAKLERETRSVLLERQGRGVVLTDAAHTLVEAAAELLAIVERTEVALEEQRGKAVGMLTIGAFATAVRGLMPGVVSDLMAACPGLDVRLRDTDPYPAAEMVGRGELDLAVVQDWPSTPLSVPPEVSREVLGHDPVDLLVPTGHRLAERERVRPEELRGERWISVPPGNICHDWLTRLLRGVGEEPLIAVEASEFEAYPSLISRGLGIGLVPRLGRTPLPDDVVARAVQPAPSRRVFALWRTRSSRRPAIRAALGALRARWPVRETA</sequence>
<evidence type="ECO:0000256" key="4">
    <source>
        <dbReference type="ARBA" id="ARBA00023163"/>
    </source>
</evidence>
<dbReference type="PANTHER" id="PTHR30346:SF29">
    <property type="entry name" value="LYSR SUBSTRATE-BINDING"/>
    <property type="match status" value="1"/>
</dbReference>
<protein>
    <submittedName>
        <fullName evidence="7">DNA-binding transcriptional LysR family regulator</fullName>
    </submittedName>
</protein>
<accession>A0A841FJV3</accession>
<dbReference type="Gene3D" id="1.10.10.10">
    <property type="entry name" value="Winged helix-like DNA-binding domain superfamily/Winged helix DNA-binding domain"/>
    <property type="match status" value="1"/>
</dbReference>
<dbReference type="AlphaFoldDB" id="A0A841FJV3"/>
<reference evidence="7 8" key="1">
    <citation type="submission" date="2020-08" db="EMBL/GenBank/DDBJ databases">
        <title>Genomic Encyclopedia of Type Strains, Phase IV (KMG-IV): sequencing the most valuable type-strain genomes for metagenomic binning, comparative biology and taxonomic classification.</title>
        <authorList>
            <person name="Goeker M."/>
        </authorList>
    </citation>
    <scope>NUCLEOTIDE SEQUENCE [LARGE SCALE GENOMIC DNA]</scope>
    <source>
        <strain evidence="7 8">YIM 65646</strain>
    </source>
</reference>
<dbReference type="InterPro" id="IPR036390">
    <property type="entry name" value="WH_DNA-bd_sf"/>
</dbReference>
<gene>
    <name evidence="7" type="ORF">HNR73_005479</name>
</gene>
<feature type="signal peptide" evidence="5">
    <location>
        <begin position="1"/>
        <end position="24"/>
    </location>
</feature>
<proteinExistence type="inferred from homology"/>
<dbReference type="Gene3D" id="3.40.190.10">
    <property type="entry name" value="Periplasmic binding protein-like II"/>
    <property type="match status" value="2"/>
</dbReference>
<organism evidence="7 8">
    <name type="scientific">Phytomonospora endophytica</name>
    <dbReference type="NCBI Taxonomy" id="714109"/>
    <lineage>
        <taxon>Bacteria</taxon>
        <taxon>Bacillati</taxon>
        <taxon>Actinomycetota</taxon>
        <taxon>Actinomycetes</taxon>
        <taxon>Micromonosporales</taxon>
        <taxon>Micromonosporaceae</taxon>
        <taxon>Phytomonospora</taxon>
    </lineage>
</organism>
<dbReference type="Pfam" id="PF03466">
    <property type="entry name" value="LysR_substrate"/>
    <property type="match status" value="1"/>
</dbReference>
<evidence type="ECO:0000256" key="2">
    <source>
        <dbReference type="ARBA" id="ARBA00023015"/>
    </source>
</evidence>
<dbReference type="InterPro" id="IPR005119">
    <property type="entry name" value="LysR_subst-bd"/>
</dbReference>
<dbReference type="GO" id="GO:0032993">
    <property type="term" value="C:protein-DNA complex"/>
    <property type="evidence" value="ECO:0007669"/>
    <property type="project" value="TreeGrafter"/>
</dbReference>
<dbReference type="SUPFAM" id="SSF53850">
    <property type="entry name" value="Periplasmic binding protein-like II"/>
    <property type="match status" value="1"/>
</dbReference>
<dbReference type="PROSITE" id="PS50931">
    <property type="entry name" value="HTH_LYSR"/>
    <property type="match status" value="1"/>
</dbReference>